<reference evidence="19" key="1">
    <citation type="journal article" date="2014" name="BMC Genomics">
        <title>Complete mitochondrial genomes of the human follicle mites Demodex brevis and D. folliculorum: novel gene arrangement, truncated tRNA genes, and ancient divergence between species.</title>
        <authorList>
            <person name="Palopoli M.F."/>
            <person name="Minot S."/>
            <person name="Pei D."/>
            <person name="Satterly A."/>
            <person name="Endrizzi J."/>
        </authorList>
    </citation>
    <scope>NUCLEOTIDE SEQUENCE</scope>
</reference>
<evidence type="ECO:0000256" key="11">
    <source>
        <dbReference type="ARBA" id="ARBA00022989"/>
    </source>
</evidence>
<comment type="similarity">
    <text evidence="3 17">Belongs to the complex I subunit 4 family.</text>
</comment>
<dbReference type="PANTHER" id="PTHR43507">
    <property type="entry name" value="NADH-UBIQUINONE OXIDOREDUCTASE CHAIN 4"/>
    <property type="match status" value="1"/>
</dbReference>
<keyword evidence="9" id="KW-1278">Translocase</keyword>
<keyword evidence="14 17" id="KW-0496">Mitochondrion</keyword>
<dbReference type="GO" id="GO:0048039">
    <property type="term" value="F:ubiquinone binding"/>
    <property type="evidence" value="ECO:0007669"/>
    <property type="project" value="TreeGrafter"/>
</dbReference>
<evidence type="ECO:0000259" key="18">
    <source>
        <dbReference type="Pfam" id="PF00361"/>
    </source>
</evidence>
<feature type="transmembrane region" description="Helical" evidence="17">
    <location>
        <begin position="48"/>
        <end position="67"/>
    </location>
</feature>
<keyword evidence="6 17" id="KW-0813">Transport</keyword>
<comment type="function">
    <text evidence="17">Core subunit of the mitochondrial membrane respiratory chain NADH dehydrogenase (Complex I) which catalyzes electron transfer from NADH through the respiratory chain, using ubiquinone as an electron acceptor. Essential for the catalytic activity and assembly of complex I.</text>
</comment>
<dbReference type="PRINTS" id="PR01437">
    <property type="entry name" value="NUOXDRDTASE4"/>
</dbReference>
<evidence type="ECO:0000256" key="15">
    <source>
        <dbReference type="ARBA" id="ARBA00023136"/>
    </source>
</evidence>
<comment type="subcellular location">
    <subcellularLocation>
        <location evidence="2 17">Mitochondrion membrane</location>
        <topology evidence="2 17">Multi-pass membrane protein</topology>
    </subcellularLocation>
</comment>
<feature type="transmembrane region" description="Helical" evidence="17">
    <location>
        <begin position="263"/>
        <end position="282"/>
    </location>
</feature>
<evidence type="ECO:0000256" key="7">
    <source>
        <dbReference type="ARBA" id="ARBA00022660"/>
    </source>
</evidence>
<dbReference type="AlphaFoldDB" id="A0A0A7DTB5"/>
<evidence type="ECO:0000256" key="14">
    <source>
        <dbReference type="ARBA" id="ARBA00023128"/>
    </source>
</evidence>
<keyword evidence="11 17" id="KW-1133">Transmembrane helix</keyword>
<evidence type="ECO:0000256" key="3">
    <source>
        <dbReference type="ARBA" id="ARBA00009025"/>
    </source>
</evidence>
<keyword evidence="12 17" id="KW-0520">NAD</keyword>
<dbReference type="InterPro" id="IPR001750">
    <property type="entry name" value="ND/Mrp_TM"/>
</dbReference>
<comment type="catalytic activity">
    <reaction evidence="16 17">
        <text>a ubiquinone + NADH + 5 H(+)(in) = a ubiquinol + NAD(+) + 4 H(+)(out)</text>
        <dbReference type="Rhea" id="RHEA:29091"/>
        <dbReference type="Rhea" id="RHEA-COMP:9565"/>
        <dbReference type="Rhea" id="RHEA-COMP:9566"/>
        <dbReference type="ChEBI" id="CHEBI:15378"/>
        <dbReference type="ChEBI" id="CHEBI:16389"/>
        <dbReference type="ChEBI" id="CHEBI:17976"/>
        <dbReference type="ChEBI" id="CHEBI:57540"/>
        <dbReference type="ChEBI" id="CHEBI:57945"/>
        <dbReference type="EC" id="7.1.1.2"/>
    </reaction>
</comment>
<dbReference type="GO" id="GO:0008137">
    <property type="term" value="F:NADH dehydrogenase (ubiquinone) activity"/>
    <property type="evidence" value="ECO:0007669"/>
    <property type="project" value="UniProtKB-UniRule"/>
</dbReference>
<feature type="transmembrane region" description="Helical" evidence="17">
    <location>
        <begin position="368"/>
        <end position="388"/>
    </location>
</feature>
<evidence type="ECO:0000256" key="10">
    <source>
        <dbReference type="ARBA" id="ARBA00022982"/>
    </source>
</evidence>
<evidence type="ECO:0000256" key="2">
    <source>
        <dbReference type="ARBA" id="ARBA00004225"/>
    </source>
</evidence>
<dbReference type="PANTHER" id="PTHR43507:SF20">
    <property type="entry name" value="NADH-UBIQUINONE OXIDOREDUCTASE CHAIN 4"/>
    <property type="match status" value="1"/>
</dbReference>
<evidence type="ECO:0000256" key="6">
    <source>
        <dbReference type="ARBA" id="ARBA00022448"/>
    </source>
</evidence>
<feature type="transmembrane region" description="Helical" evidence="17">
    <location>
        <begin position="99"/>
        <end position="118"/>
    </location>
</feature>
<dbReference type="GO" id="GO:0042773">
    <property type="term" value="P:ATP synthesis coupled electron transport"/>
    <property type="evidence" value="ECO:0007669"/>
    <property type="project" value="InterPro"/>
</dbReference>
<keyword evidence="13 17" id="KW-0830">Ubiquinone</keyword>
<keyword evidence="15 17" id="KW-0472">Membrane</keyword>
<keyword evidence="7 17" id="KW-0679">Respiratory chain</keyword>
<feature type="transmembrane region" description="Helical" evidence="17">
    <location>
        <begin position="288"/>
        <end position="315"/>
    </location>
</feature>
<geneLocation type="mitochondrion" evidence="19"/>
<keyword evidence="8 17" id="KW-0812">Transmembrane</keyword>
<dbReference type="EC" id="7.1.1.2" evidence="4 17"/>
<sequence length="427" mass="51112">MFYFVNVLGMVFLGFNLDVGLLFMFFFYLGFLFFYWGELMVFTDFVSFGMELLLLWLFFLFFFVLVMGSWGYGVLSYFFFFFFFFFFFVFFVYLVWSIYFFFIFFLSFLWFLFFFLCWDLDWGSSVWVRLCMCYFMLFFFSLPFLLGIFWFYDYMNTLNFFFVYYLGDFYFDLVSFVVFLLVFLVKLPCYIFHLWLPSAHVEASVGGSMVLAGVMLKMGGYGLLRFVGFFIFGFSFFSYLVAFGIWGAVVVSFLCLRSCDLSVMVAYSSVFHMSLLVSVWALGKFMSVVVIFFMMFSHGLISPMMFYLVGLFYDCLSTRSVLVMRGLVFFFPVYLYFWVLILMFNMGFPPFMSFFFEFMYLSLVFGSWVWYFVFLLAGLVFSGLYNILMFSYLYLGSGFGYVVGIGGFVDYFLYVVFLFMYVFYFFF</sequence>
<feature type="transmembrane region" description="Helical" evidence="17">
    <location>
        <begin position="400"/>
        <end position="426"/>
    </location>
</feature>
<evidence type="ECO:0000256" key="5">
    <source>
        <dbReference type="ARBA" id="ARBA00021006"/>
    </source>
</evidence>
<proteinExistence type="inferred from homology"/>
<feature type="transmembrane region" description="Helical" evidence="17">
    <location>
        <begin position="7"/>
        <end position="36"/>
    </location>
</feature>
<feature type="domain" description="NADH:quinone oxidoreductase/Mrp antiporter transmembrane" evidence="18">
    <location>
        <begin position="105"/>
        <end position="378"/>
    </location>
</feature>
<comment type="function">
    <text evidence="1">Core subunit of the mitochondrial membrane respiratory chain NADH dehydrogenase (Complex I) that is believed to belong to the minimal assembly required for catalysis. Complex I functions in the transfer of electrons from NADH to the respiratory chain. The immediate electron acceptor for the enzyme is believed to be ubiquinone.</text>
</comment>
<dbReference type="InterPro" id="IPR003918">
    <property type="entry name" value="NADH_UbQ_OxRdtase"/>
</dbReference>
<dbReference type="GO" id="GO:0003954">
    <property type="term" value="F:NADH dehydrogenase activity"/>
    <property type="evidence" value="ECO:0007669"/>
    <property type="project" value="TreeGrafter"/>
</dbReference>
<feature type="transmembrane region" description="Helical" evidence="17">
    <location>
        <begin position="130"/>
        <end position="153"/>
    </location>
</feature>
<evidence type="ECO:0000256" key="12">
    <source>
        <dbReference type="ARBA" id="ARBA00023027"/>
    </source>
</evidence>
<dbReference type="Pfam" id="PF00361">
    <property type="entry name" value="Proton_antipo_M"/>
    <property type="match status" value="1"/>
</dbReference>
<evidence type="ECO:0000256" key="4">
    <source>
        <dbReference type="ARBA" id="ARBA00012944"/>
    </source>
</evidence>
<evidence type="ECO:0000256" key="9">
    <source>
        <dbReference type="ARBA" id="ARBA00022967"/>
    </source>
</evidence>
<evidence type="ECO:0000256" key="8">
    <source>
        <dbReference type="ARBA" id="ARBA00022692"/>
    </source>
</evidence>
<accession>A0A0A7DTB5</accession>
<evidence type="ECO:0000313" key="19">
    <source>
        <dbReference type="EMBL" id="AIW82488.1"/>
    </source>
</evidence>
<dbReference type="GO" id="GO:0015990">
    <property type="term" value="P:electron transport coupled proton transport"/>
    <property type="evidence" value="ECO:0007669"/>
    <property type="project" value="TreeGrafter"/>
</dbReference>
<keyword evidence="10 17" id="KW-0249">Electron transport</keyword>
<feature type="transmembrane region" description="Helical" evidence="17">
    <location>
        <begin position="74"/>
        <end position="93"/>
    </location>
</feature>
<evidence type="ECO:0000256" key="16">
    <source>
        <dbReference type="ARBA" id="ARBA00049551"/>
    </source>
</evidence>
<evidence type="ECO:0000256" key="13">
    <source>
        <dbReference type="ARBA" id="ARBA00023075"/>
    </source>
</evidence>
<feature type="transmembrane region" description="Helical" evidence="17">
    <location>
        <begin position="230"/>
        <end position="256"/>
    </location>
</feature>
<dbReference type="EMBL" id="KM114225">
    <property type="protein sequence ID" value="AIW82488.1"/>
    <property type="molecule type" value="Genomic_DNA"/>
</dbReference>
<feature type="transmembrane region" description="Helical" evidence="17">
    <location>
        <begin position="327"/>
        <end position="348"/>
    </location>
</feature>
<dbReference type="GO" id="GO:0031966">
    <property type="term" value="C:mitochondrial membrane"/>
    <property type="evidence" value="ECO:0007669"/>
    <property type="project" value="UniProtKB-SubCell"/>
</dbReference>
<protein>
    <recommendedName>
        <fullName evidence="5 17">NADH-ubiquinone oxidoreductase chain 4</fullName>
        <ecNumber evidence="4 17">7.1.1.2</ecNumber>
    </recommendedName>
</protein>
<gene>
    <name evidence="19" type="primary">ND4</name>
</gene>
<name>A0A0A7DTB5_DEMBR</name>
<evidence type="ECO:0000256" key="1">
    <source>
        <dbReference type="ARBA" id="ARBA00003257"/>
    </source>
</evidence>
<feature type="transmembrane region" description="Helical" evidence="17">
    <location>
        <begin position="173"/>
        <end position="196"/>
    </location>
</feature>
<evidence type="ECO:0000256" key="17">
    <source>
        <dbReference type="RuleBase" id="RU003297"/>
    </source>
</evidence>
<organism evidence="19">
    <name type="scientific">Demodex brevis</name>
    <name type="common">Face mite</name>
    <dbReference type="NCBI Taxonomy" id="574145"/>
    <lineage>
        <taxon>Eukaryota</taxon>
        <taxon>Metazoa</taxon>
        <taxon>Ecdysozoa</taxon>
        <taxon>Arthropoda</taxon>
        <taxon>Chelicerata</taxon>
        <taxon>Arachnida</taxon>
        <taxon>Acari</taxon>
        <taxon>Acariformes</taxon>
        <taxon>Trombidiformes</taxon>
        <taxon>Prostigmata</taxon>
        <taxon>Eleutherengona</taxon>
        <taxon>Raphignathae</taxon>
        <taxon>Cheyletoidea</taxon>
        <taxon>Demodicidae</taxon>
        <taxon>Demodex</taxon>
    </lineage>
</organism>